<gene>
    <name evidence="1" type="ORF">ILEXP_LOCUS39415</name>
</gene>
<accession>A0ABC8TL28</accession>
<protein>
    <submittedName>
        <fullName evidence="1">Uncharacterized protein</fullName>
    </submittedName>
</protein>
<dbReference type="Proteomes" id="UP001642360">
    <property type="component" value="Unassembled WGS sequence"/>
</dbReference>
<sequence>LLRLSISAYLRSSSSSLFKSQRRWRSREVGHNRNRVPRISQRYSKEIHTHSWLHPLSEARARSNGGREVLVNAFEETNQLLGGARTVGSFDVGEDFDDSVTRQVRSFKHNNVGIGDEVGGACLEAGLGSIYHKRLGAGCWNWRWLEVGGNALE</sequence>
<organism evidence="1 2">
    <name type="scientific">Ilex paraguariensis</name>
    <name type="common">yerba mate</name>
    <dbReference type="NCBI Taxonomy" id="185542"/>
    <lineage>
        <taxon>Eukaryota</taxon>
        <taxon>Viridiplantae</taxon>
        <taxon>Streptophyta</taxon>
        <taxon>Embryophyta</taxon>
        <taxon>Tracheophyta</taxon>
        <taxon>Spermatophyta</taxon>
        <taxon>Magnoliopsida</taxon>
        <taxon>eudicotyledons</taxon>
        <taxon>Gunneridae</taxon>
        <taxon>Pentapetalae</taxon>
        <taxon>asterids</taxon>
        <taxon>campanulids</taxon>
        <taxon>Aquifoliales</taxon>
        <taxon>Aquifoliaceae</taxon>
        <taxon>Ilex</taxon>
    </lineage>
</organism>
<dbReference type="EMBL" id="CAUOFW020005399">
    <property type="protein sequence ID" value="CAK9169929.1"/>
    <property type="molecule type" value="Genomic_DNA"/>
</dbReference>
<name>A0ABC8TL28_9AQUA</name>
<dbReference type="AlphaFoldDB" id="A0ABC8TL28"/>
<feature type="non-terminal residue" evidence="1">
    <location>
        <position position="1"/>
    </location>
</feature>
<reference evidence="1 2" key="1">
    <citation type="submission" date="2024-02" db="EMBL/GenBank/DDBJ databases">
        <authorList>
            <person name="Vignale AGUSTIN F."/>
            <person name="Sosa J E."/>
            <person name="Modenutti C."/>
        </authorList>
    </citation>
    <scope>NUCLEOTIDE SEQUENCE [LARGE SCALE GENOMIC DNA]</scope>
</reference>
<comment type="caution">
    <text evidence="1">The sequence shown here is derived from an EMBL/GenBank/DDBJ whole genome shotgun (WGS) entry which is preliminary data.</text>
</comment>
<keyword evidence="2" id="KW-1185">Reference proteome</keyword>
<evidence type="ECO:0000313" key="2">
    <source>
        <dbReference type="Proteomes" id="UP001642360"/>
    </source>
</evidence>
<proteinExistence type="predicted"/>
<evidence type="ECO:0000313" key="1">
    <source>
        <dbReference type="EMBL" id="CAK9169929.1"/>
    </source>
</evidence>